<sequence>MSCRCDKKDRTENCVCDILRQIVEAQRDTVDHECQIGCEQSIQDLLGDSSAPNNLDTVPVLLYCGCEPFKGFGVYNNSSRTVVASYYFRVKSVDSDCCAVLELLRDPQESQQNFTDPTRQKTANLQTTGICITVDLDCFCHVTCLPAVNACGF</sequence>
<dbReference type="Proteomes" id="UP000812672">
    <property type="component" value="Unassembled WGS sequence"/>
</dbReference>
<dbReference type="RefSeq" id="WP_144160077.1">
    <property type="nucleotide sequence ID" value="NZ_CAUPKR010000007.1"/>
</dbReference>
<dbReference type="EMBL" id="JAHLZF010000017">
    <property type="protein sequence ID" value="MBU6081513.1"/>
    <property type="molecule type" value="Genomic_DNA"/>
</dbReference>
<organism evidence="1 2">
    <name type="scientific">Allobacillus halotolerans</name>
    <dbReference type="NCBI Taxonomy" id="570278"/>
    <lineage>
        <taxon>Bacteria</taxon>
        <taxon>Bacillati</taxon>
        <taxon>Bacillota</taxon>
        <taxon>Bacilli</taxon>
        <taxon>Bacillales</taxon>
        <taxon>Bacillaceae</taxon>
        <taxon>Allobacillus</taxon>
    </lineage>
</organism>
<proteinExistence type="predicted"/>
<comment type="caution">
    <text evidence="1">The sequence shown here is derived from an EMBL/GenBank/DDBJ whole genome shotgun (WGS) entry which is preliminary data.</text>
</comment>
<keyword evidence="2" id="KW-1185">Reference proteome</keyword>
<protein>
    <submittedName>
        <fullName evidence="1">Spore coat protein</fullName>
    </submittedName>
</protein>
<name>A0ABS6GRE6_9BACI</name>
<gene>
    <name evidence="1" type="ORF">KQ486_10860</name>
</gene>
<keyword evidence="1" id="KW-0167">Capsid protein</keyword>
<accession>A0ABS6GRE6</accession>
<dbReference type="Pfam" id="PF10612">
    <property type="entry name" value="Spore-coat_CotZ"/>
    <property type="match status" value="1"/>
</dbReference>
<evidence type="ECO:0000313" key="1">
    <source>
        <dbReference type="EMBL" id="MBU6081513.1"/>
    </source>
</evidence>
<reference evidence="1 2" key="1">
    <citation type="journal article" date="2011" name="Int. J. Syst. Evol. Microbiol.">
        <title>Allobacillus halotolerans gen. nov., sp. nov. isolated from shrimp paste.</title>
        <authorList>
            <person name="Sheu S.Y."/>
            <person name="Arun A.B."/>
            <person name="Jiang S.R."/>
            <person name="Young C.C."/>
            <person name="Chen W.M."/>
        </authorList>
    </citation>
    <scope>NUCLEOTIDE SEQUENCE [LARGE SCALE GENOMIC DNA]</scope>
    <source>
        <strain evidence="1 2">LMG 24826</strain>
    </source>
</reference>
<keyword evidence="1" id="KW-0946">Virion</keyword>
<dbReference type="InterPro" id="IPR019593">
    <property type="entry name" value="Spore_coat_protein_Z/Y"/>
</dbReference>
<evidence type="ECO:0000313" key="2">
    <source>
        <dbReference type="Proteomes" id="UP000812672"/>
    </source>
</evidence>